<dbReference type="Gene3D" id="1.20.1220.20">
    <property type="entry name" value="Uncharcterised protein PF01724"/>
    <property type="match status" value="1"/>
</dbReference>
<evidence type="ECO:0000313" key="1">
    <source>
        <dbReference type="EMBL" id="CCI21374.1"/>
    </source>
</evidence>
<dbReference type="HOGENOM" id="CLU_116670_3_0_3"/>
<sequence>MEKNLYEKDYYLWLEKTINLLENNQFSDLDLENLIEEISSIGKSEKRSLESYLTRLLEHLLKLVYWQSELEYNQRGWKNEIRNFRRAISSHAKLITCPIELKPLRGNDRHV</sequence>
<accession>I4HH50</accession>
<dbReference type="Pfam" id="PF01724">
    <property type="entry name" value="DUF29"/>
    <property type="match status" value="1"/>
</dbReference>
<dbReference type="Proteomes" id="UP000005291">
    <property type="component" value="Unassembled WGS sequence"/>
</dbReference>
<comment type="caution">
    <text evidence="1">The sequence shown here is derived from an EMBL/GenBank/DDBJ whole genome shotgun (WGS) entry which is preliminary data.</text>
</comment>
<reference evidence="1 2" key="1">
    <citation type="submission" date="2012-04" db="EMBL/GenBank/DDBJ databases">
        <authorList>
            <person name="Genoscope - CEA"/>
        </authorList>
    </citation>
    <scope>NUCLEOTIDE SEQUENCE [LARGE SCALE GENOMIC DNA]</scope>
    <source>
        <strain evidence="1 2">9808</strain>
    </source>
</reference>
<evidence type="ECO:0000313" key="2">
    <source>
        <dbReference type="Proteomes" id="UP000005291"/>
    </source>
</evidence>
<dbReference type="InterPro" id="IPR002636">
    <property type="entry name" value="DUF29"/>
</dbReference>
<gene>
    <name evidence="1" type="ORF">MICAG_130031</name>
</gene>
<dbReference type="PANTHER" id="PTHR34235:SF3">
    <property type="entry name" value="SLR1203 PROTEIN"/>
    <property type="match status" value="1"/>
</dbReference>
<dbReference type="PANTHER" id="PTHR34235">
    <property type="entry name" value="SLR1203 PROTEIN-RELATED"/>
    <property type="match status" value="1"/>
</dbReference>
<name>I4HH50_MICAE</name>
<proteinExistence type="predicted"/>
<organism evidence="1 2">
    <name type="scientific">Microcystis aeruginosa PCC 9808</name>
    <dbReference type="NCBI Taxonomy" id="1160284"/>
    <lineage>
        <taxon>Bacteria</taxon>
        <taxon>Bacillati</taxon>
        <taxon>Cyanobacteriota</taxon>
        <taxon>Cyanophyceae</taxon>
        <taxon>Oscillatoriophycideae</taxon>
        <taxon>Chroococcales</taxon>
        <taxon>Microcystaceae</taxon>
        <taxon>Microcystis</taxon>
    </lineage>
</organism>
<dbReference type="AlphaFoldDB" id="I4HH50"/>
<protein>
    <submittedName>
        <fullName evidence="1">Genome sequencing data, contig C327</fullName>
    </submittedName>
</protein>
<dbReference type="EMBL" id="CAIN01000035">
    <property type="protein sequence ID" value="CCI21374.1"/>
    <property type="molecule type" value="Genomic_DNA"/>
</dbReference>